<reference evidence="3 4" key="1">
    <citation type="journal article" date="1992" name="Lakartidningen">
        <title>[Penicillin V and not amoxicillin is the first choice preparation in acute otitis].</title>
        <authorList>
            <person name="Kamme C."/>
            <person name="Lundgren K."/>
            <person name="Prellner K."/>
        </authorList>
    </citation>
    <scope>NUCLEOTIDE SEQUENCE [LARGE SCALE GENOMIC DNA]</scope>
    <source>
        <strain evidence="2 4">PC3714II</strain>
        <strain evidence="1 3">PC4597II</strain>
    </source>
</reference>
<sequence>MNKEILLKNIDKIHTTKMGFYRIKKNLELKNIDIVEYCKNKILDKNCNISKNGKNFYCIVDNIIITINYNSYNIITAHKLK</sequence>
<accession>A0A5C8FEP9</accession>
<evidence type="ECO:0000313" key="4">
    <source>
        <dbReference type="Proteomes" id="UP000324574"/>
    </source>
</evidence>
<dbReference type="Proteomes" id="UP000324336">
    <property type="component" value="Unassembled WGS sequence"/>
</dbReference>
<dbReference type="RefSeq" id="WP_147527000.1">
    <property type="nucleotide sequence ID" value="NZ_SAXV01000018.1"/>
</dbReference>
<dbReference type="Proteomes" id="UP000324574">
    <property type="component" value="Unassembled WGS sequence"/>
</dbReference>
<name>A0A5C8FEP9_9SPIR</name>
<dbReference type="AlphaFoldDB" id="A0A5C8FEP9"/>
<dbReference type="EMBL" id="SAYG01000009">
    <property type="protein sequence ID" value="TXJ44301.1"/>
    <property type="molecule type" value="Genomic_DNA"/>
</dbReference>
<organism evidence="1 3">
    <name type="scientific">Brachyspira aalborgi</name>
    <dbReference type="NCBI Taxonomy" id="29522"/>
    <lineage>
        <taxon>Bacteria</taxon>
        <taxon>Pseudomonadati</taxon>
        <taxon>Spirochaetota</taxon>
        <taxon>Spirochaetia</taxon>
        <taxon>Brachyspirales</taxon>
        <taxon>Brachyspiraceae</taxon>
        <taxon>Brachyspira</taxon>
    </lineage>
</organism>
<reference evidence="1" key="2">
    <citation type="submission" date="2019-01" db="EMBL/GenBank/DDBJ databases">
        <authorList>
            <person name="Thorell K."/>
        </authorList>
    </citation>
    <scope>NUCLEOTIDE SEQUENCE</scope>
    <source>
        <strain evidence="2">PC3714II</strain>
        <strain evidence="1">PC4597II</strain>
    </source>
</reference>
<gene>
    <name evidence="2" type="ORF">EPJ70_08705</name>
    <name evidence="1" type="ORF">EPJ73_06265</name>
</gene>
<dbReference type="Pfam" id="PF12636">
    <property type="entry name" value="DUF3781"/>
    <property type="match status" value="1"/>
</dbReference>
<evidence type="ECO:0000313" key="3">
    <source>
        <dbReference type="Proteomes" id="UP000324336"/>
    </source>
</evidence>
<evidence type="ECO:0000313" key="1">
    <source>
        <dbReference type="EMBL" id="TXJ25074.1"/>
    </source>
</evidence>
<comment type="caution">
    <text evidence="1">The sequence shown here is derived from an EMBL/GenBank/DDBJ whole genome shotgun (WGS) entry which is preliminary data.</text>
</comment>
<evidence type="ECO:0000313" key="2">
    <source>
        <dbReference type="EMBL" id="TXJ44301.1"/>
    </source>
</evidence>
<dbReference type="EMBL" id="SAYA01000021">
    <property type="protein sequence ID" value="TXJ25074.1"/>
    <property type="molecule type" value="Genomic_DNA"/>
</dbReference>
<dbReference type="InterPro" id="IPR024229">
    <property type="entry name" value="DUF3781"/>
</dbReference>
<protein>
    <submittedName>
        <fullName evidence="1">DUF3781 domain-containing protein</fullName>
    </submittedName>
</protein>
<proteinExistence type="predicted"/>